<dbReference type="Proteomes" id="UP001596514">
    <property type="component" value="Unassembled WGS sequence"/>
</dbReference>
<comment type="caution">
    <text evidence="1">The sequence shown here is derived from an EMBL/GenBank/DDBJ whole genome shotgun (WGS) entry which is preliminary data.</text>
</comment>
<accession>A0ABW2T8J8</accession>
<dbReference type="RefSeq" id="WP_343962304.1">
    <property type="nucleotide sequence ID" value="NZ_BAAAGK010000007.1"/>
</dbReference>
<name>A0ABW2T8J8_9ACTN</name>
<sequence length="123" mass="14590">MAATVVRQHRVYAEMEIEREKVSEIETGKLIRQLRNDVNPLLADEHIVETGHEYTREISDGMYGNLWYRVFGYRVSFTAWRQVYNCRVRKVTAGIANIPARVEGWRYWETKHPMFGGRRLSDR</sequence>
<protein>
    <submittedName>
        <fullName evidence="1">Uncharacterized protein</fullName>
    </submittedName>
</protein>
<proteinExistence type="predicted"/>
<gene>
    <name evidence="1" type="ORF">ACFQVD_33340</name>
</gene>
<dbReference type="EMBL" id="JBHTEE010000001">
    <property type="protein sequence ID" value="MFC7605003.1"/>
    <property type="molecule type" value="Genomic_DNA"/>
</dbReference>
<reference evidence="2" key="1">
    <citation type="journal article" date="2019" name="Int. J. Syst. Evol. Microbiol.">
        <title>The Global Catalogue of Microorganisms (GCM) 10K type strain sequencing project: providing services to taxonomists for standard genome sequencing and annotation.</title>
        <authorList>
            <consortium name="The Broad Institute Genomics Platform"/>
            <consortium name="The Broad Institute Genome Sequencing Center for Infectious Disease"/>
            <person name="Wu L."/>
            <person name="Ma J."/>
        </authorList>
    </citation>
    <scope>NUCLEOTIDE SEQUENCE [LARGE SCALE GENOMIC DNA]</scope>
    <source>
        <strain evidence="2">JCM 10083</strain>
    </source>
</reference>
<organism evidence="1 2">
    <name type="scientific">Streptosporangium amethystogenes subsp. fukuiense</name>
    <dbReference type="NCBI Taxonomy" id="698418"/>
    <lineage>
        <taxon>Bacteria</taxon>
        <taxon>Bacillati</taxon>
        <taxon>Actinomycetota</taxon>
        <taxon>Actinomycetes</taxon>
        <taxon>Streptosporangiales</taxon>
        <taxon>Streptosporangiaceae</taxon>
        <taxon>Streptosporangium</taxon>
    </lineage>
</organism>
<evidence type="ECO:0000313" key="1">
    <source>
        <dbReference type="EMBL" id="MFC7605003.1"/>
    </source>
</evidence>
<evidence type="ECO:0000313" key="2">
    <source>
        <dbReference type="Proteomes" id="UP001596514"/>
    </source>
</evidence>
<keyword evidence="2" id="KW-1185">Reference proteome</keyword>